<feature type="transmembrane region" description="Helical" evidence="6">
    <location>
        <begin position="204"/>
        <end position="222"/>
    </location>
</feature>
<feature type="transmembrane region" description="Helical" evidence="6">
    <location>
        <begin position="366"/>
        <end position="386"/>
    </location>
</feature>
<dbReference type="CDD" id="cd17326">
    <property type="entry name" value="MFS_MFSD8"/>
    <property type="match status" value="1"/>
</dbReference>
<evidence type="ECO:0000256" key="2">
    <source>
        <dbReference type="ARBA" id="ARBA00022692"/>
    </source>
</evidence>
<feature type="domain" description="Major facilitator superfamily (MFS) profile" evidence="7">
    <location>
        <begin position="268"/>
        <end position="706"/>
    </location>
</feature>
<dbReference type="PANTHER" id="PTHR23510">
    <property type="entry name" value="INNER MEMBRANE TRANSPORT PROTEIN YAJR"/>
    <property type="match status" value="1"/>
</dbReference>
<dbReference type="InterPro" id="IPR051068">
    <property type="entry name" value="MFS_Domain-Containing_Protein"/>
</dbReference>
<dbReference type="PROSITE" id="PS50850">
    <property type="entry name" value="MFS"/>
    <property type="match status" value="1"/>
</dbReference>
<feature type="transmembrane region" description="Helical" evidence="6">
    <location>
        <begin position="270"/>
        <end position="293"/>
    </location>
</feature>
<gene>
    <name evidence="8" type="primary">Cnig_chr_V.g20892</name>
    <name evidence="8" type="ORF">B9Z55_020892</name>
</gene>
<keyword evidence="3 6" id="KW-1133">Transmembrane helix</keyword>
<feature type="transmembrane region" description="Helical" evidence="6">
    <location>
        <begin position="123"/>
        <end position="140"/>
    </location>
</feature>
<feature type="transmembrane region" description="Helical" evidence="6">
    <location>
        <begin position="440"/>
        <end position="460"/>
    </location>
</feature>
<feature type="transmembrane region" description="Helical" evidence="6">
    <location>
        <begin position="680"/>
        <end position="702"/>
    </location>
</feature>
<feature type="transmembrane region" description="Helical" evidence="6">
    <location>
        <begin position="305"/>
        <end position="324"/>
    </location>
</feature>
<feature type="transmembrane region" description="Helical" evidence="6">
    <location>
        <begin position="73"/>
        <end position="93"/>
    </location>
</feature>
<evidence type="ECO:0000256" key="5">
    <source>
        <dbReference type="SAM" id="MobiDB-lite"/>
    </source>
</evidence>
<feature type="transmembrane region" description="Helical" evidence="6">
    <location>
        <begin position="560"/>
        <end position="580"/>
    </location>
</feature>
<feature type="transmembrane region" description="Helical" evidence="6">
    <location>
        <begin position="147"/>
        <end position="166"/>
    </location>
</feature>
<evidence type="ECO:0000313" key="9">
    <source>
        <dbReference type="Proteomes" id="UP000230233"/>
    </source>
</evidence>
<dbReference type="PANTHER" id="PTHR23510:SF14">
    <property type="entry name" value="MAJOR FACILITATOR SUPERFAMILY (MFS) PROFILE DOMAIN-CONTAINING PROTEIN"/>
    <property type="match status" value="1"/>
</dbReference>
<evidence type="ECO:0000313" key="8">
    <source>
        <dbReference type="EMBL" id="PIC29236.1"/>
    </source>
</evidence>
<protein>
    <recommendedName>
        <fullName evidence="7">Major facilitator superfamily (MFS) profile domain-containing protein</fullName>
    </recommendedName>
</protein>
<feature type="transmembrane region" description="Helical" evidence="6">
    <location>
        <begin position="398"/>
        <end position="420"/>
    </location>
</feature>
<dbReference type="Gene3D" id="1.20.1250.20">
    <property type="entry name" value="MFS general substrate transporter like domains"/>
    <property type="match status" value="1"/>
</dbReference>
<dbReference type="SUPFAM" id="SSF103473">
    <property type="entry name" value="MFS general substrate transporter"/>
    <property type="match status" value="1"/>
</dbReference>
<proteinExistence type="predicted"/>
<sequence length="726" mass="81613">MQPENLELVEKGQKPQDENNDGNYSPQFSNKAIRAGFIRKVFGLVFIMLCIAAAATVVPIVHTPTRDIILKHWLIPVGVFIISLVTYFSLLCCEGFRRKFPINLIVAGIFVRIRLEVPLITSFFQTLVTSLFLMVISAHLRPNVNVLLLELVICIGCTLSIIVFALQTKLELTTRVAYIFIIFACFVMFGIVFFVWPMFFTIKLLTLIIALVAALFMMIYLFYGIQLVMGGKRYEEITPEDYIFAAVEIFLTAVLRIAENEKQTDWKSMWICIFLQFVVGVQISVYYMSMWPYLSGLDKTADFDFLGWVVAACSIGCTISNPLYGYWNQKTRSVKWPVITGFLIAAVGQAWYGLLGMFDNVKWMMLLARFLTGLGVGNITALRIYAAMASTPEDRMRAISFGTGGLILGFSFGPVISAVFTPLGEAGVRIGGFVLNMYTVVAYLMVLVCIFACVIIYFFFNESYVGLVTKEEQEKEDVEVPKFDMPAALICIYLFMIVNMTATNIEVMSSPLTTVLYDWKDSDLIFYNGIALAISSGISVSFNIAQGATRLGKIDKRKQMLFGLTFFLLYQAFMFPWGFYSGPLNFLPEGVETTEAGGCYAEYLWCNHTTRVPLPIYFFCFIVFFGVAFPFVETPSPALFSEILGPRKQGTMQGLFSVGGSLAPLIASITSTVIFKYYGYRYVIVLQASFLIFAILLILLFYKRLVPLEVIKKSNTDSTIVSETQN</sequence>
<dbReference type="InterPro" id="IPR036259">
    <property type="entry name" value="MFS_trans_sf"/>
</dbReference>
<evidence type="ECO:0000256" key="4">
    <source>
        <dbReference type="ARBA" id="ARBA00023136"/>
    </source>
</evidence>
<keyword evidence="9" id="KW-1185">Reference proteome</keyword>
<evidence type="ECO:0000259" key="7">
    <source>
        <dbReference type="PROSITE" id="PS50850"/>
    </source>
</evidence>
<organism evidence="8 9">
    <name type="scientific">Caenorhabditis nigoni</name>
    <dbReference type="NCBI Taxonomy" id="1611254"/>
    <lineage>
        <taxon>Eukaryota</taxon>
        <taxon>Metazoa</taxon>
        <taxon>Ecdysozoa</taxon>
        <taxon>Nematoda</taxon>
        <taxon>Chromadorea</taxon>
        <taxon>Rhabditida</taxon>
        <taxon>Rhabditina</taxon>
        <taxon>Rhabditomorpha</taxon>
        <taxon>Rhabditoidea</taxon>
        <taxon>Rhabditidae</taxon>
        <taxon>Peloderinae</taxon>
        <taxon>Caenorhabditis</taxon>
    </lineage>
</organism>
<feature type="transmembrane region" description="Helical" evidence="6">
    <location>
        <begin position="178"/>
        <end position="197"/>
    </location>
</feature>
<keyword evidence="2 6" id="KW-0812">Transmembrane</keyword>
<keyword evidence="4 6" id="KW-0472">Membrane</keyword>
<dbReference type="Pfam" id="PF07690">
    <property type="entry name" value="MFS_1"/>
    <property type="match status" value="2"/>
</dbReference>
<comment type="subcellular location">
    <subcellularLocation>
        <location evidence="1">Membrane</location>
        <topology evidence="1">Multi-pass membrane protein</topology>
    </subcellularLocation>
</comment>
<name>A0A2G5TQF6_9PELO</name>
<dbReference type="InterPro" id="IPR020846">
    <property type="entry name" value="MFS_dom"/>
</dbReference>
<evidence type="ECO:0000256" key="6">
    <source>
        <dbReference type="SAM" id="Phobius"/>
    </source>
</evidence>
<feature type="transmembrane region" description="Helical" evidence="6">
    <location>
        <begin position="485"/>
        <end position="505"/>
    </location>
</feature>
<dbReference type="AlphaFoldDB" id="A0A2G5TQF6"/>
<dbReference type="GO" id="GO:0022857">
    <property type="term" value="F:transmembrane transporter activity"/>
    <property type="evidence" value="ECO:0007669"/>
    <property type="project" value="InterPro"/>
</dbReference>
<comment type="caution">
    <text evidence="8">The sequence shown here is derived from an EMBL/GenBank/DDBJ whole genome shotgun (WGS) entry which is preliminary data.</text>
</comment>
<feature type="transmembrane region" description="Helical" evidence="6">
    <location>
        <begin position="41"/>
        <end position="61"/>
    </location>
</feature>
<feature type="transmembrane region" description="Helical" evidence="6">
    <location>
        <begin position="525"/>
        <end position="548"/>
    </location>
</feature>
<feature type="transmembrane region" description="Helical" evidence="6">
    <location>
        <begin position="336"/>
        <end position="354"/>
    </location>
</feature>
<dbReference type="STRING" id="1611254.A0A2G5TQF6"/>
<dbReference type="InterPro" id="IPR011701">
    <property type="entry name" value="MFS"/>
</dbReference>
<reference evidence="9" key="1">
    <citation type="submission" date="2017-10" db="EMBL/GenBank/DDBJ databases">
        <title>Rapid genome shrinkage in a self-fertile nematode reveals novel sperm competition proteins.</title>
        <authorList>
            <person name="Yin D."/>
            <person name="Schwarz E.M."/>
            <person name="Thomas C.G."/>
            <person name="Felde R.L."/>
            <person name="Korf I.F."/>
            <person name="Cutter A.D."/>
            <person name="Schartner C.M."/>
            <person name="Ralston E.J."/>
            <person name="Meyer B.J."/>
            <person name="Haag E.S."/>
        </authorList>
    </citation>
    <scope>NUCLEOTIDE SEQUENCE [LARGE SCALE GENOMIC DNA]</scope>
    <source>
        <strain evidence="9">JU1422</strain>
    </source>
</reference>
<evidence type="ECO:0000256" key="1">
    <source>
        <dbReference type="ARBA" id="ARBA00004141"/>
    </source>
</evidence>
<feature type="transmembrane region" description="Helical" evidence="6">
    <location>
        <begin position="653"/>
        <end position="674"/>
    </location>
</feature>
<feature type="region of interest" description="Disordered" evidence="5">
    <location>
        <begin position="1"/>
        <end position="25"/>
    </location>
</feature>
<dbReference type="Proteomes" id="UP000230233">
    <property type="component" value="Chromosome V"/>
</dbReference>
<dbReference type="EMBL" id="PDUG01000005">
    <property type="protein sequence ID" value="PIC29236.1"/>
    <property type="molecule type" value="Genomic_DNA"/>
</dbReference>
<evidence type="ECO:0000256" key="3">
    <source>
        <dbReference type="ARBA" id="ARBA00022989"/>
    </source>
</evidence>
<feature type="compositionally biased region" description="Basic and acidic residues" evidence="5">
    <location>
        <begin position="8"/>
        <end position="17"/>
    </location>
</feature>
<dbReference type="OrthoDB" id="370281at2759"/>
<accession>A0A2G5TQF6</accession>
<feature type="transmembrane region" description="Helical" evidence="6">
    <location>
        <begin position="614"/>
        <end position="632"/>
    </location>
</feature>
<dbReference type="GO" id="GO:0005765">
    <property type="term" value="C:lysosomal membrane"/>
    <property type="evidence" value="ECO:0007669"/>
    <property type="project" value="TreeGrafter"/>
</dbReference>